<dbReference type="EMBL" id="BGZK01001114">
    <property type="protein sequence ID" value="GBP71601.1"/>
    <property type="molecule type" value="Genomic_DNA"/>
</dbReference>
<feature type="region of interest" description="Disordered" evidence="1">
    <location>
        <begin position="123"/>
        <end position="160"/>
    </location>
</feature>
<comment type="caution">
    <text evidence="2">The sequence shown here is derived from an EMBL/GenBank/DDBJ whole genome shotgun (WGS) entry which is preliminary data.</text>
</comment>
<gene>
    <name evidence="2" type="ORF">EVAR_10814_1</name>
</gene>
<name>A0A4C1Y5V1_EUMVA</name>
<keyword evidence="3" id="KW-1185">Reference proteome</keyword>
<feature type="compositionally biased region" description="Basic and acidic residues" evidence="1">
    <location>
        <begin position="212"/>
        <end position="226"/>
    </location>
</feature>
<accession>A0A4C1Y5V1</accession>
<dbReference type="Proteomes" id="UP000299102">
    <property type="component" value="Unassembled WGS sequence"/>
</dbReference>
<proteinExistence type="predicted"/>
<organism evidence="2 3">
    <name type="scientific">Eumeta variegata</name>
    <name type="common">Bagworm moth</name>
    <name type="synonym">Eumeta japonica</name>
    <dbReference type="NCBI Taxonomy" id="151549"/>
    <lineage>
        <taxon>Eukaryota</taxon>
        <taxon>Metazoa</taxon>
        <taxon>Ecdysozoa</taxon>
        <taxon>Arthropoda</taxon>
        <taxon>Hexapoda</taxon>
        <taxon>Insecta</taxon>
        <taxon>Pterygota</taxon>
        <taxon>Neoptera</taxon>
        <taxon>Endopterygota</taxon>
        <taxon>Lepidoptera</taxon>
        <taxon>Glossata</taxon>
        <taxon>Ditrysia</taxon>
        <taxon>Tineoidea</taxon>
        <taxon>Psychidae</taxon>
        <taxon>Oiketicinae</taxon>
        <taxon>Eumeta</taxon>
    </lineage>
</organism>
<protein>
    <submittedName>
        <fullName evidence="2">Uncharacterized protein</fullName>
    </submittedName>
</protein>
<feature type="compositionally biased region" description="Polar residues" evidence="1">
    <location>
        <begin position="128"/>
        <end position="137"/>
    </location>
</feature>
<evidence type="ECO:0000256" key="1">
    <source>
        <dbReference type="SAM" id="MobiDB-lite"/>
    </source>
</evidence>
<evidence type="ECO:0000313" key="2">
    <source>
        <dbReference type="EMBL" id="GBP71601.1"/>
    </source>
</evidence>
<reference evidence="2 3" key="1">
    <citation type="journal article" date="2019" name="Commun. Biol.">
        <title>The bagworm genome reveals a unique fibroin gene that provides high tensile strength.</title>
        <authorList>
            <person name="Kono N."/>
            <person name="Nakamura H."/>
            <person name="Ohtoshi R."/>
            <person name="Tomita M."/>
            <person name="Numata K."/>
            <person name="Arakawa K."/>
        </authorList>
    </citation>
    <scope>NUCLEOTIDE SEQUENCE [LARGE SCALE GENOMIC DNA]</scope>
</reference>
<sequence length="321" mass="36391">MCGWIQLVYVSAESRGAGPHTGGSVSTMAITGTRISRYGLNFVNLKNSHAFTKTTKLSRIGCATVARPPPRLTAASDIRKSPETEYEIHEHMTPDELRNTFHVDHKSKVPEYHLVHLTHHLSRRHVSSNHPLTSQSKIPHEKTPQNNRKPWKTETEPPSLLNDEMFTKIKELSQDVDIIGDLNNTMNVEFGVRNSSESETDDRGDTPNSDRAPSRGDVEHVDGDQDGDIHRIDLEAFGRLMNLVLKKQEGLVKKDGLKMWRAYKNDTQPHGIDYEEMKTVLIRGNPLLAACLQRVLSCSMQPPLTLEYVLPPRFRTQRIEY</sequence>
<feature type="region of interest" description="Disordered" evidence="1">
    <location>
        <begin position="192"/>
        <end position="226"/>
    </location>
</feature>
<dbReference type="AlphaFoldDB" id="A0A4C1Y5V1"/>
<evidence type="ECO:0000313" key="3">
    <source>
        <dbReference type="Proteomes" id="UP000299102"/>
    </source>
</evidence>
<dbReference type="OrthoDB" id="9936463at2759"/>